<proteinExistence type="predicted"/>
<dbReference type="AlphaFoldDB" id="A0A702FE19"/>
<reference evidence="1" key="2">
    <citation type="submission" date="2018-07" db="EMBL/GenBank/DDBJ databases">
        <authorList>
            <consortium name="NCBI Pathogen Detection Project"/>
        </authorList>
    </citation>
    <scope>NUCLEOTIDE SEQUENCE</scope>
    <source>
        <strain evidence="1">M138</strain>
    </source>
</reference>
<comment type="caution">
    <text evidence="1">The sequence shown here is derived from an EMBL/GenBank/DDBJ whole genome shotgun (WGS) entry which is preliminary data.</text>
</comment>
<dbReference type="EMBL" id="DAAMHJ010000008">
    <property type="protein sequence ID" value="HAC6676366.1"/>
    <property type="molecule type" value="Genomic_DNA"/>
</dbReference>
<sequence>MRKLSDEADATWHRERRESNDVFGFMEKKIYLGRDTRHKMALIALKMTGSTLGPDRMDSNKAADILSACVNHMYNSLFSDEECQTDSKLKENPKIVGANSPKAMEIYYIYQIVKGRFDKLYTGDTDKEKCASVAEKLIEMEIKKPKAKGLSKGKEWTREDVAWICSAENINYCIKLQNDKYVTNQQLPLENPKKKQLK</sequence>
<organism evidence="1">
    <name type="scientific">Salmonella enterica subsp. enterica serovar Eastbourne</name>
    <dbReference type="NCBI Taxonomy" id="486993"/>
    <lineage>
        <taxon>Bacteria</taxon>
        <taxon>Pseudomonadati</taxon>
        <taxon>Pseudomonadota</taxon>
        <taxon>Gammaproteobacteria</taxon>
        <taxon>Enterobacterales</taxon>
        <taxon>Enterobacteriaceae</taxon>
        <taxon>Salmonella</taxon>
    </lineage>
</organism>
<accession>A0A702FE19</accession>
<gene>
    <name evidence="1" type="ORF">G0D12_11615</name>
</gene>
<protein>
    <submittedName>
        <fullName evidence="1">Uncharacterized protein</fullName>
    </submittedName>
</protein>
<name>A0A702FE19_SALET</name>
<evidence type="ECO:0000313" key="1">
    <source>
        <dbReference type="EMBL" id="HAC6676366.1"/>
    </source>
</evidence>
<reference evidence="1" key="1">
    <citation type="journal article" date="2018" name="Genome Biol.">
        <title>SKESA: strategic k-mer extension for scrupulous assemblies.</title>
        <authorList>
            <person name="Souvorov A."/>
            <person name="Agarwala R."/>
            <person name="Lipman D.J."/>
        </authorList>
    </citation>
    <scope>NUCLEOTIDE SEQUENCE</scope>
    <source>
        <strain evidence="1">M138</strain>
    </source>
</reference>